<dbReference type="InterPro" id="IPR051184">
    <property type="entry name" value="Tyrosine-phos_adapter"/>
</dbReference>
<evidence type="ECO:0000313" key="5">
    <source>
        <dbReference type="Proteomes" id="UP000241769"/>
    </source>
</evidence>
<dbReference type="GO" id="GO:0030971">
    <property type="term" value="F:receptor tyrosine kinase binding"/>
    <property type="evidence" value="ECO:0007669"/>
    <property type="project" value="TreeGrafter"/>
</dbReference>
<dbReference type="GO" id="GO:0007167">
    <property type="term" value="P:enzyme-linked receptor protein signaling pathway"/>
    <property type="evidence" value="ECO:0007669"/>
    <property type="project" value="TreeGrafter"/>
</dbReference>
<dbReference type="SMART" id="SM00252">
    <property type="entry name" value="SH2"/>
    <property type="match status" value="1"/>
</dbReference>
<accession>A0A2P6NRB9</accession>
<dbReference type="Pfam" id="PF00017">
    <property type="entry name" value="SH2"/>
    <property type="match status" value="1"/>
</dbReference>
<keyword evidence="1 2" id="KW-0727">SH2 domain</keyword>
<dbReference type="PANTHER" id="PTHR19969:SF5">
    <property type="entry name" value="CRK-LIKE PROTEIN"/>
    <property type="match status" value="1"/>
</dbReference>
<protein>
    <recommendedName>
        <fullName evidence="3">SH2 domain-containing protein</fullName>
    </recommendedName>
</protein>
<evidence type="ECO:0000256" key="2">
    <source>
        <dbReference type="PROSITE-ProRule" id="PRU00191"/>
    </source>
</evidence>
<dbReference type="STRING" id="1890364.A0A2P6NRB9"/>
<dbReference type="InterPro" id="IPR036860">
    <property type="entry name" value="SH2_dom_sf"/>
</dbReference>
<dbReference type="EMBL" id="MDYQ01000030">
    <property type="protein sequence ID" value="PRP86480.1"/>
    <property type="molecule type" value="Genomic_DNA"/>
</dbReference>
<dbReference type="PANTHER" id="PTHR19969">
    <property type="entry name" value="SH2-SH3 ADAPTOR PROTEIN-RELATED"/>
    <property type="match status" value="1"/>
</dbReference>
<evidence type="ECO:0000313" key="4">
    <source>
        <dbReference type="EMBL" id="PRP86480.1"/>
    </source>
</evidence>
<comment type="caution">
    <text evidence="4">The sequence shown here is derived from an EMBL/GenBank/DDBJ whole genome shotgun (WGS) entry which is preliminary data.</text>
</comment>
<dbReference type="GO" id="GO:0035591">
    <property type="term" value="F:signaling adaptor activity"/>
    <property type="evidence" value="ECO:0007669"/>
    <property type="project" value="TreeGrafter"/>
</dbReference>
<keyword evidence="5" id="KW-1185">Reference proteome</keyword>
<dbReference type="PRINTS" id="PR00401">
    <property type="entry name" value="SH2DOMAIN"/>
</dbReference>
<name>A0A2P6NRB9_9EUKA</name>
<dbReference type="PROSITE" id="PS50001">
    <property type="entry name" value="SH2"/>
    <property type="match status" value="1"/>
</dbReference>
<organism evidence="4 5">
    <name type="scientific">Planoprotostelium fungivorum</name>
    <dbReference type="NCBI Taxonomy" id="1890364"/>
    <lineage>
        <taxon>Eukaryota</taxon>
        <taxon>Amoebozoa</taxon>
        <taxon>Evosea</taxon>
        <taxon>Variosea</taxon>
        <taxon>Cavosteliida</taxon>
        <taxon>Cavosteliaceae</taxon>
        <taxon>Planoprotostelium</taxon>
    </lineage>
</organism>
<dbReference type="Proteomes" id="UP000241769">
    <property type="component" value="Unassembled WGS sequence"/>
</dbReference>
<dbReference type="GO" id="GO:0016477">
    <property type="term" value="P:cell migration"/>
    <property type="evidence" value="ECO:0007669"/>
    <property type="project" value="TreeGrafter"/>
</dbReference>
<reference evidence="4 5" key="1">
    <citation type="journal article" date="2018" name="Genome Biol. Evol.">
        <title>Multiple Roots of Fruiting Body Formation in Amoebozoa.</title>
        <authorList>
            <person name="Hillmann F."/>
            <person name="Forbes G."/>
            <person name="Novohradska S."/>
            <person name="Ferling I."/>
            <person name="Riege K."/>
            <person name="Groth M."/>
            <person name="Westermann M."/>
            <person name="Marz M."/>
            <person name="Spaller T."/>
            <person name="Winckler T."/>
            <person name="Schaap P."/>
            <person name="Glockner G."/>
        </authorList>
    </citation>
    <scope>NUCLEOTIDE SEQUENCE [LARGE SCALE GENOMIC DNA]</scope>
    <source>
        <strain evidence="4 5">Jena</strain>
    </source>
</reference>
<dbReference type="GO" id="GO:0005737">
    <property type="term" value="C:cytoplasm"/>
    <property type="evidence" value="ECO:0007669"/>
    <property type="project" value="TreeGrafter"/>
</dbReference>
<dbReference type="SUPFAM" id="SSF55550">
    <property type="entry name" value="SH2 domain"/>
    <property type="match status" value="1"/>
</dbReference>
<dbReference type="InParanoid" id="A0A2P6NRB9"/>
<dbReference type="OrthoDB" id="25715at2759"/>
<feature type="domain" description="SH2" evidence="3">
    <location>
        <begin position="112"/>
        <end position="218"/>
    </location>
</feature>
<evidence type="ECO:0000256" key="1">
    <source>
        <dbReference type="ARBA" id="ARBA00022999"/>
    </source>
</evidence>
<dbReference type="Gene3D" id="3.30.505.10">
    <property type="entry name" value="SH2 domain"/>
    <property type="match status" value="1"/>
</dbReference>
<dbReference type="AlphaFoldDB" id="A0A2P6NRB9"/>
<dbReference type="InterPro" id="IPR000980">
    <property type="entry name" value="SH2"/>
</dbReference>
<dbReference type="CDD" id="cd00173">
    <property type="entry name" value="SH2"/>
    <property type="match status" value="1"/>
</dbReference>
<proteinExistence type="predicted"/>
<gene>
    <name evidence="4" type="ORF">PROFUN_05262</name>
</gene>
<sequence>MLISSEASTGSATPNVSRTLRYLPLITKGTNTIDSFTQNFVFTRTELGLGTTEWTQIFTVTMNFGKTDATKRQQFRMTIEHIDTRNMQFPSVSRPTVRRQKQHRHSITFETWFFGQTTPSVASEMLRGRDEGTFVVRNSTSTEGDYALSVVIGKKPRHYRILHRTDRHSDDQVFILLLPDRRSYYDSLDELIRACKEGEILSVKDDGKIMRVKLMEPLKREEKDVHTRTI</sequence>
<evidence type="ECO:0000259" key="3">
    <source>
        <dbReference type="PROSITE" id="PS50001"/>
    </source>
</evidence>